<protein>
    <submittedName>
        <fullName evidence="3">NAD(P)-binding protein</fullName>
    </submittedName>
</protein>
<dbReference type="Gene3D" id="3.40.50.720">
    <property type="entry name" value="NAD(P)-binding Rossmann-like Domain"/>
    <property type="match status" value="1"/>
</dbReference>
<dbReference type="Pfam" id="PF13460">
    <property type="entry name" value="NAD_binding_10"/>
    <property type="match status" value="1"/>
</dbReference>
<dbReference type="OrthoDB" id="10254221at2759"/>
<dbReference type="GO" id="GO:0042602">
    <property type="term" value="F:riboflavin reductase (NADPH) activity"/>
    <property type="evidence" value="ECO:0007669"/>
    <property type="project" value="TreeGrafter"/>
</dbReference>
<feature type="domain" description="NAD(P)-binding" evidence="2">
    <location>
        <begin position="11"/>
        <end position="216"/>
    </location>
</feature>
<evidence type="ECO:0000256" key="1">
    <source>
        <dbReference type="ARBA" id="ARBA00038376"/>
    </source>
</evidence>
<proteinExistence type="inferred from homology"/>
<accession>A0A9P4NUU5</accession>
<dbReference type="PANTHER" id="PTHR43355:SF2">
    <property type="entry name" value="FLAVIN REDUCTASE (NADPH)"/>
    <property type="match status" value="1"/>
</dbReference>
<comment type="similarity">
    <text evidence="1">Belongs to the avfA family.</text>
</comment>
<gene>
    <name evidence="3" type="ORF">EJ08DRAFT_164824</name>
</gene>
<dbReference type="InterPro" id="IPR016040">
    <property type="entry name" value="NAD(P)-bd_dom"/>
</dbReference>
<dbReference type="AlphaFoldDB" id="A0A9P4NUU5"/>
<organism evidence="3 4">
    <name type="scientific">Tothia fuscella</name>
    <dbReference type="NCBI Taxonomy" id="1048955"/>
    <lineage>
        <taxon>Eukaryota</taxon>
        <taxon>Fungi</taxon>
        <taxon>Dikarya</taxon>
        <taxon>Ascomycota</taxon>
        <taxon>Pezizomycotina</taxon>
        <taxon>Dothideomycetes</taxon>
        <taxon>Pleosporomycetidae</taxon>
        <taxon>Venturiales</taxon>
        <taxon>Cylindrosympodiaceae</taxon>
        <taxon>Tothia</taxon>
    </lineage>
</organism>
<evidence type="ECO:0000313" key="4">
    <source>
        <dbReference type="Proteomes" id="UP000800235"/>
    </source>
</evidence>
<evidence type="ECO:0000313" key="3">
    <source>
        <dbReference type="EMBL" id="KAF2431803.1"/>
    </source>
</evidence>
<reference evidence="3" key="1">
    <citation type="journal article" date="2020" name="Stud. Mycol.">
        <title>101 Dothideomycetes genomes: a test case for predicting lifestyles and emergence of pathogens.</title>
        <authorList>
            <person name="Haridas S."/>
            <person name="Albert R."/>
            <person name="Binder M."/>
            <person name="Bloem J."/>
            <person name="Labutti K."/>
            <person name="Salamov A."/>
            <person name="Andreopoulos B."/>
            <person name="Baker S."/>
            <person name="Barry K."/>
            <person name="Bills G."/>
            <person name="Bluhm B."/>
            <person name="Cannon C."/>
            <person name="Castanera R."/>
            <person name="Culley D."/>
            <person name="Daum C."/>
            <person name="Ezra D."/>
            <person name="Gonzalez J."/>
            <person name="Henrissat B."/>
            <person name="Kuo A."/>
            <person name="Liang C."/>
            <person name="Lipzen A."/>
            <person name="Lutzoni F."/>
            <person name="Magnuson J."/>
            <person name="Mondo S."/>
            <person name="Nolan M."/>
            <person name="Ohm R."/>
            <person name="Pangilinan J."/>
            <person name="Park H.-J."/>
            <person name="Ramirez L."/>
            <person name="Alfaro M."/>
            <person name="Sun H."/>
            <person name="Tritt A."/>
            <person name="Yoshinaga Y."/>
            <person name="Zwiers L.-H."/>
            <person name="Turgeon B."/>
            <person name="Goodwin S."/>
            <person name="Spatafora J."/>
            <person name="Crous P."/>
            <person name="Grigoriev I."/>
        </authorList>
    </citation>
    <scope>NUCLEOTIDE SEQUENCE</scope>
    <source>
        <strain evidence="3">CBS 130266</strain>
    </source>
</reference>
<dbReference type="Proteomes" id="UP000800235">
    <property type="component" value="Unassembled WGS sequence"/>
</dbReference>
<evidence type="ECO:0000259" key="2">
    <source>
        <dbReference type="Pfam" id="PF13460"/>
    </source>
</evidence>
<dbReference type="PANTHER" id="PTHR43355">
    <property type="entry name" value="FLAVIN REDUCTASE (NADPH)"/>
    <property type="match status" value="1"/>
</dbReference>
<name>A0A9P4NUU5_9PEZI</name>
<dbReference type="InterPro" id="IPR036291">
    <property type="entry name" value="NAD(P)-bd_dom_sf"/>
</dbReference>
<dbReference type="GO" id="GO:0004074">
    <property type="term" value="F:biliverdin reductase [NAD(P)H] activity"/>
    <property type="evidence" value="ECO:0007669"/>
    <property type="project" value="TreeGrafter"/>
</dbReference>
<comment type="caution">
    <text evidence="3">The sequence shown here is derived from an EMBL/GenBank/DDBJ whole genome shotgun (WGS) entry which is preliminary data.</text>
</comment>
<keyword evidence="4" id="KW-1185">Reference proteome</keyword>
<sequence length="231" mass="24817">MVEQKIILVLGATGFSGLAFIKEALVHASNPNLTLLIRTPSKLPTEYKDNPRITIVEGQLDDPQTLETAMKGITTVVSFLGAYMSLSATLLHTTTTPIADTFPLLFNAMCTANVKRILALSTPTGLPMPGKDVKPWSWTAMGLFIQLAAPQGNAEMGAIGEAVASQDELDWTVFRVPHLNDGSGELKVEAGYLGGEYKGGMELSRGSMAKWVLGEIEEGKWIREAPVLGNS</sequence>
<dbReference type="InterPro" id="IPR051606">
    <property type="entry name" value="Polyketide_Oxido-like"/>
</dbReference>
<dbReference type="EMBL" id="MU007029">
    <property type="protein sequence ID" value="KAF2431803.1"/>
    <property type="molecule type" value="Genomic_DNA"/>
</dbReference>
<dbReference type="SUPFAM" id="SSF51735">
    <property type="entry name" value="NAD(P)-binding Rossmann-fold domains"/>
    <property type="match status" value="1"/>
</dbReference>